<feature type="region of interest" description="Disordered" evidence="1">
    <location>
        <begin position="95"/>
        <end position="123"/>
    </location>
</feature>
<evidence type="ECO:0000313" key="2">
    <source>
        <dbReference type="EMBL" id="CAF1424780.1"/>
    </source>
</evidence>
<evidence type="ECO:0000313" key="4">
    <source>
        <dbReference type="EMBL" id="CAF3851321.1"/>
    </source>
</evidence>
<dbReference type="Proteomes" id="UP000663874">
    <property type="component" value="Unassembled WGS sequence"/>
</dbReference>
<dbReference type="EMBL" id="CAJOBE010002927">
    <property type="protein sequence ID" value="CAF3851321.1"/>
    <property type="molecule type" value="Genomic_DNA"/>
</dbReference>
<evidence type="ECO:0000313" key="3">
    <source>
        <dbReference type="EMBL" id="CAF1486857.1"/>
    </source>
</evidence>
<protein>
    <submittedName>
        <fullName evidence="2">Uncharacterized protein</fullName>
    </submittedName>
</protein>
<evidence type="ECO:0000313" key="6">
    <source>
        <dbReference type="Proteomes" id="UP000663882"/>
    </source>
</evidence>
<accession>A0A815MQT0</accession>
<dbReference type="Proteomes" id="UP000663882">
    <property type="component" value="Unassembled WGS sequence"/>
</dbReference>
<dbReference type="EMBL" id="CAJNOO010005596">
    <property type="protein sequence ID" value="CAF1424780.1"/>
    <property type="molecule type" value="Genomic_DNA"/>
</dbReference>
<dbReference type="AlphaFoldDB" id="A0A815MQT0"/>
<organism evidence="2 6">
    <name type="scientific">Rotaria sordida</name>
    <dbReference type="NCBI Taxonomy" id="392033"/>
    <lineage>
        <taxon>Eukaryota</taxon>
        <taxon>Metazoa</taxon>
        <taxon>Spiralia</taxon>
        <taxon>Gnathifera</taxon>
        <taxon>Rotifera</taxon>
        <taxon>Eurotatoria</taxon>
        <taxon>Bdelloidea</taxon>
        <taxon>Philodinida</taxon>
        <taxon>Philodinidae</taxon>
        <taxon>Rotaria</taxon>
    </lineage>
</organism>
<proteinExistence type="predicted"/>
<dbReference type="Proteomes" id="UP000663889">
    <property type="component" value="Unassembled WGS sequence"/>
</dbReference>
<dbReference type="Proteomes" id="UP000663823">
    <property type="component" value="Unassembled WGS sequence"/>
</dbReference>
<feature type="region of interest" description="Disordered" evidence="1">
    <location>
        <begin position="1"/>
        <end position="74"/>
    </location>
</feature>
<name>A0A815MQT0_9BILA</name>
<feature type="compositionally biased region" description="Basic residues" evidence="1">
    <location>
        <begin position="1"/>
        <end position="12"/>
    </location>
</feature>
<gene>
    <name evidence="4" type="ORF">FNK824_LOCUS17945</name>
    <name evidence="5" type="ORF">OTI717_LOCUS25003</name>
    <name evidence="2" type="ORF">RFH988_LOCUS35702</name>
    <name evidence="3" type="ORF">SEV965_LOCUS35375</name>
</gene>
<comment type="caution">
    <text evidence="2">The sequence shown here is derived from an EMBL/GenBank/DDBJ whole genome shotgun (WGS) entry which is preliminary data.</text>
</comment>
<feature type="compositionally biased region" description="Low complexity" evidence="1">
    <location>
        <begin position="101"/>
        <end position="123"/>
    </location>
</feature>
<dbReference type="EMBL" id="CAJNOU010005726">
    <property type="protein sequence ID" value="CAF1486857.1"/>
    <property type="molecule type" value="Genomic_DNA"/>
</dbReference>
<dbReference type="EMBL" id="CAJOAX010004857">
    <property type="protein sequence ID" value="CAF3924509.1"/>
    <property type="molecule type" value="Genomic_DNA"/>
</dbReference>
<sequence length="238" mass="28113">MNQNRSRSRSNQRRTSLSNQQRRSRSNPQRGSQIRQQQQRQRGPRQLKLNDFMPPQLRDPSPDTPNLPSDLNLAANIPSDALPQREIFASANNNTTQPFKVNQNDQNQQQLQQNQRQQQQATTTAAFRRRQRRNRQQQYRQNKVVNNNRFAVSADNNNDDPIEIDLTDNEEEVIQINTNKKNKEKNKEKDKKTQRYLEPNRMLKWFEENCTKNSKNPLSSRGNQVYLLATAPIYDEWI</sequence>
<reference evidence="2" key="1">
    <citation type="submission" date="2021-02" db="EMBL/GenBank/DDBJ databases">
        <authorList>
            <person name="Nowell W R."/>
        </authorList>
    </citation>
    <scope>NUCLEOTIDE SEQUENCE</scope>
</reference>
<evidence type="ECO:0000313" key="5">
    <source>
        <dbReference type="EMBL" id="CAF3924509.1"/>
    </source>
</evidence>
<evidence type="ECO:0000256" key="1">
    <source>
        <dbReference type="SAM" id="MobiDB-lite"/>
    </source>
</evidence>
<feature type="compositionally biased region" description="Low complexity" evidence="1">
    <location>
        <begin position="13"/>
        <end position="46"/>
    </location>
</feature>